<evidence type="ECO:0000256" key="3">
    <source>
        <dbReference type="ARBA" id="ARBA00012180"/>
    </source>
</evidence>
<evidence type="ECO:0000256" key="7">
    <source>
        <dbReference type="ARBA" id="ARBA00022771"/>
    </source>
</evidence>
<comment type="similarity">
    <text evidence="2">Belongs to the RNase H family.</text>
</comment>
<dbReference type="GO" id="GO:0004523">
    <property type="term" value="F:RNA-DNA hybrid ribonuclease activity"/>
    <property type="evidence" value="ECO:0007669"/>
    <property type="project" value="UniProtKB-EC"/>
</dbReference>
<evidence type="ECO:0000256" key="8">
    <source>
        <dbReference type="ARBA" id="ARBA00022801"/>
    </source>
</evidence>
<dbReference type="InterPro" id="IPR036397">
    <property type="entry name" value="RNaseH_sf"/>
</dbReference>
<feature type="domain" description="MYND-type" evidence="11">
    <location>
        <begin position="17"/>
        <end position="58"/>
    </location>
</feature>
<dbReference type="InterPro" id="IPR002156">
    <property type="entry name" value="RNaseH_domain"/>
</dbReference>
<dbReference type="CDD" id="cd13934">
    <property type="entry name" value="RNase_H_Dikarya_like"/>
    <property type="match status" value="1"/>
</dbReference>
<dbReference type="EMBL" id="DF977469">
    <property type="protein sequence ID" value="GAP86908.1"/>
    <property type="molecule type" value="Genomic_DNA"/>
</dbReference>
<evidence type="ECO:0000313" key="14">
    <source>
        <dbReference type="Proteomes" id="UP000054516"/>
    </source>
</evidence>
<evidence type="ECO:0000256" key="2">
    <source>
        <dbReference type="ARBA" id="ARBA00005300"/>
    </source>
</evidence>
<evidence type="ECO:0000256" key="5">
    <source>
        <dbReference type="ARBA" id="ARBA00022723"/>
    </source>
</evidence>
<dbReference type="Pfam" id="PF00075">
    <property type="entry name" value="RNase_H"/>
    <property type="match status" value="1"/>
</dbReference>
<dbReference type="AlphaFoldDB" id="A0A1W2TFR8"/>
<dbReference type="Gene3D" id="6.10.140.2220">
    <property type="match status" value="1"/>
</dbReference>
<dbReference type="EC" id="3.1.26.4" evidence="3"/>
<keyword evidence="5" id="KW-0479">Metal-binding</keyword>
<evidence type="ECO:0000313" key="13">
    <source>
        <dbReference type="EMBL" id="GAP86908.1"/>
    </source>
</evidence>
<evidence type="ECO:0000259" key="12">
    <source>
        <dbReference type="PROSITE" id="PS50879"/>
    </source>
</evidence>
<dbReference type="STRING" id="77044.A0A1W2TFR8"/>
<name>A0A1W2TFR8_ROSNE</name>
<organism evidence="13">
    <name type="scientific">Rosellinia necatrix</name>
    <name type="common">White root-rot fungus</name>
    <dbReference type="NCBI Taxonomy" id="77044"/>
    <lineage>
        <taxon>Eukaryota</taxon>
        <taxon>Fungi</taxon>
        <taxon>Dikarya</taxon>
        <taxon>Ascomycota</taxon>
        <taxon>Pezizomycotina</taxon>
        <taxon>Sordariomycetes</taxon>
        <taxon>Xylariomycetidae</taxon>
        <taxon>Xylariales</taxon>
        <taxon>Xylariaceae</taxon>
        <taxon>Rosellinia</taxon>
    </lineage>
</organism>
<proteinExistence type="inferred from homology"/>
<dbReference type="InterPro" id="IPR012337">
    <property type="entry name" value="RNaseH-like_sf"/>
</dbReference>
<dbReference type="Pfam" id="PF01753">
    <property type="entry name" value="zf-MYND"/>
    <property type="match status" value="1"/>
</dbReference>
<keyword evidence="8" id="KW-0378">Hydrolase</keyword>
<protein>
    <recommendedName>
        <fullName evidence="3">ribonuclease H</fullName>
        <ecNumber evidence="3">3.1.26.4</ecNumber>
    </recommendedName>
</protein>
<dbReference type="Proteomes" id="UP000054516">
    <property type="component" value="Unassembled WGS sequence"/>
</dbReference>
<dbReference type="OrthoDB" id="5952526at2759"/>
<accession>A0A1W2TFR8</accession>
<evidence type="ECO:0000256" key="6">
    <source>
        <dbReference type="ARBA" id="ARBA00022759"/>
    </source>
</evidence>
<dbReference type="SUPFAM" id="SSF144232">
    <property type="entry name" value="HIT/MYND zinc finger-like"/>
    <property type="match status" value="1"/>
</dbReference>
<dbReference type="SUPFAM" id="SSF53098">
    <property type="entry name" value="Ribonuclease H-like"/>
    <property type="match status" value="1"/>
</dbReference>
<keyword evidence="7 10" id="KW-0863">Zinc-finger</keyword>
<dbReference type="PROSITE" id="PS50865">
    <property type="entry name" value="ZF_MYND_2"/>
    <property type="match status" value="1"/>
</dbReference>
<dbReference type="PROSITE" id="PS01360">
    <property type="entry name" value="ZF_MYND_1"/>
    <property type="match status" value="1"/>
</dbReference>
<feature type="domain" description="RNase H type-1" evidence="12">
    <location>
        <begin position="422"/>
        <end position="584"/>
    </location>
</feature>
<dbReference type="GO" id="GO:0008270">
    <property type="term" value="F:zinc ion binding"/>
    <property type="evidence" value="ECO:0007669"/>
    <property type="project" value="UniProtKB-KW"/>
</dbReference>
<dbReference type="Gene3D" id="3.30.420.10">
    <property type="entry name" value="Ribonuclease H-like superfamily/Ribonuclease H"/>
    <property type="match status" value="1"/>
</dbReference>
<gene>
    <name evidence="13" type="ORF">SAMD00023353_2400540</name>
</gene>
<evidence type="ECO:0000256" key="1">
    <source>
        <dbReference type="ARBA" id="ARBA00000077"/>
    </source>
</evidence>
<dbReference type="InterPro" id="IPR002893">
    <property type="entry name" value="Znf_MYND"/>
</dbReference>
<dbReference type="GO" id="GO:0043137">
    <property type="term" value="P:DNA replication, removal of RNA primer"/>
    <property type="evidence" value="ECO:0007669"/>
    <property type="project" value="TreeGrafter"/>
</dbReference>
<dbReference type="PANTHER" id="PTHR10642">
    <property type="entry name" value="RIBONUCLEASE H1"/>
    <property type="match status" value="1"/>
</dbReference>
<evidence type="ECO:0000256" key="10">
    <source>
        <dbReference type="PROSITE-ProRule" id="PRU00134"/>
    </source>
</evidence>
<dbReference type="PANTHER" id="PTHR10642:SF26">
    <property type="entry name" value="RIBONUCLEASE H1"/>
    <property type="match status" value="1"/>
</dbReference>
<keyword evidence="4" id="KW-0540">Nuclease</keyword>
<dbReference type="OMA" id="ELWKIPR"/>
<comment type="catalytic activity">
    <reaction evidence="1">
        <text>Endonucleolytic cleavage to 5'-phosphomonoester.</text>
        <dbReference type="EC" id="3.1.26.4"/>
    </reaction>
</comment>
<keyword evidence="6" id="KW-0255">Endonuclease</keyword>
<keyword evidence="14" id="KW-1185">Reference proteome</keyword>
<evidence type="ECO:0000259" key="11">
    <source>
        <dbReference type="PROSITE" id="PS50865"/>
    </source>
</evidence>
<keyword evidence="9" id="KW-0862">Zinc</keyword>
<evidence type="ECO:0000256" key="9">
    <source>
        <dbReference type="ARBA" id="ARBA00022833"/>
    </source>
</evidence>
<dbReference type="PROSITE" id="PS50879">
    <property type="entry name" value="RNASE_H_1"/>
    <property type="match status" value="1"/>
</dbReference>
<evidence type="ECO:0000256" key="4">
    <source>
        <dbReference type="ARBA" id="ARBA00022722"/>
    </source>
</evidence>
<reference evidence="13" key="1">
    <citation type="submission" date="2016-03" db="EMBL/GenBank/DDBJ databases">
        <title>Draft genome sequence of Rosellinia necatrix.</title>
        <authorList>
            <person name="Kanematsu S."/>
        </authorList>
    </citation>
    <scope>NUCLEOTIDE SEQUENCE [LARGE SCALE GENOMIC DNA]</scope>
    <source>
        <strain evidence="13">W97</strain>
    </source>
</reference>
<sequence>MALSEDIPSGLAMKSGCPVCYPRLRPQTQLLQCSGCKVIHYCSTDHQKKHRPEHKAACTSIIKSRAKLEKEDAALRTHPGDFLTPANIFEVGVGRFWGMIGTRDYMRARFAAANALLQIDTIKAVEKALAHFQDMLRLCRSDNLGIRDIVPSLLLRLGREQECYDFLKWWSVIDDEHHYNGKYDWGDPSLPYLDICGADAFEAVDFFASHSNLCQFVTLVLLKLRLYLDIEPYDPQYMDFGSPRLSWPPSPTQFLRPIGEIVQKKVGTITSSDVPEISKRLKDQYQALFQIVHKENPYFWEALVDASEDAPSLPTVYSPGSVEEAILTVYQCKKAWEESYDAIIMIESEIGKLTKVYKGPDATVVDRANTGAITATLERRRGSGRTFPSKFDAPTTYTRPENLFPPTLTGQDQTCHFVHRSNQKKALAYADGACSDNGQQNPQAAWAAVLRLPSGDHIRPCILSGRLELKGPFGDESIATSNRAELRAAIAILRGNNWLVDGFTSVVIATDSSYLVDGATEWVRGWVRNGWKTRAGGPVKNRDLWELFLGEVEKCAEMGLDVELWKIPREMNGIADTAAKETIHQGPAPTDFENMRFGPSAAGAGTPEEPRVLCLCLEYESLFNDMYTSLISRITAKAKMDRVTTREAALDTLTQNPPPPVILVTDAGAAKIITIWERVIDCLRGGSTVVLAVSFSSFVNEGQFNRCFGKIGLPWKRGGYHRTNVSLRPGAVDDRLRNLLLPIYSQKALYVEGVASSDVWYAGEQGEVAVAFTKVGNGMLGYVGDVNREDGSEAVILAMLGLLN</sequence>
<dbReference type="InterPro" id="IPR050092">
    <property type="entry name" value="RNase_H"/>
</dbReference>
<dbReference type="GO" id="GO:0003676">
    <property type="term" value="F:nucleic acid binding"/>
    <property type="evidence" value="ECO:0007669"/>
    <property type="project" value="InterPro"/>
</dbReference>